<gene>
    <name evidence="2" type="ORF">PDIGIT_LOCUS2292</name>
</gene>
<reference evidence="2" key="1">
    <citation type="submission" date="2023-01" db="EMBL/GenBank/DDBJ databases">
        <authorList>
            <person name="Van Ghelder C."/>
            <person name="Rancurel C."/>
        </authorList>
    </citation>
    <scope>NUCLEOTIDE SEQUENCE</scope>
    <source>
        <strain evidence="2">CNCM I-4278</strain>
    </source>
</reference>
<dbReference type="Proteomes" id="UP001152607">
    <property type="component" value="Unassembled WGS sequence"/>
</dbReference>
<dbReference type="InterPro" id="IPR007138">
    <property type="entry name" value="ABM_dom"/>
</dbReference>
<dbReference type="InterPro" id="IPR011008">
    <property type="entry name" value="Dimeric_a/b-barrel"/>
</dbReference>
<feature type="domain" description="ABM" evidence="1">
    <location>
        <begin position="8"/>
        <end position="103"/>
    </location>
</feature>
<sequence>MSDDSQVFWVLTTVDINPNKIPEALECFNEVIQSTKENEPDCLIYRYYRSEVGEGNTFYWIGKYKNRAAYLHHRELPHLLAWVKKWPNREERHSDIFTSRWVFHNMSPELGAIGWER</sequence>
<evidence type="ECO:0000259" key="1">
    <source>
        <dbReference type="PROSITE" id="PS51725"/>
    </source>
</evidence>
<dbReference type="EMBL" id="CAOQHR010000001">
    <property type="protein sequence ID" value="CAI6285751.1"/>
    <property type="molecule type" value="Genomic_DNA"/>
</dbReference>
<keyword evidence="3" id="KW-1185">Reference proteome</keyword>
<accession>A0A9W4U3I8</accession>
<dbReference type="Pfam" id="PF03992">
    <property type="entry name" value="ABM"/>
    <property type="match status" value="1"/>
</dbReference>
<dbReference type="PROSITE" id="PS51725">
    <property type="entry name" value="ABM"/>
    <property type="match status" value="1"/>
</dbReference>
<evidence type="ECO:0000313" key="2">
    <source>
        <dbReference type="EMBL" id="CAI6285751.1"/>
    </source>
</evidence>
<dbReference type="Gene3D" id="3.30.70.100">
    <property type="match status" value="1"/>
</dbReference>
<proteinExistence type="predicted"/>
<comment type="caution">
    <text evidence="2">The sequence shown here is derived from an EMBL/GenBank/DDBJ whole genome shotgun (WGS) entry which is preliminary data.</text>
</comment>
<organism evidence="2 3">
    <name type="scientific">Periconia digitata</name>
    <dbReference type="NCBI Taxonomy" id="1303443"/>
    <lineage>
        <taxon>Eukaryota</taxon>
        <taxon>Fungi</taxon>
        <taxon>Dikarya</taxon>
        <taxon>Ascomycota</taxon>
        <taxon>Pezizomycotina</taxon>
        <taxon>Dothideomycetes</taxon>
        <taxon>Pleosporomycetidae</taxon>
        <taxon>Pleosporales</taxon>
        <taxon>Massarineae</taxon>
        <taxon>Periconiaceae</taxon>
        <taxon>Periconia</taxon>
    </lineage>
</organism>
<evidence type="ECO:0000313" key="3">
    <source>
        <dbReference type="Proteomes" id="UP001152607"/>
    </source>
</evidence>
<protein>
    <recommendedName>
        <fullName evidence="1">ABM domain-containing protein</fullName>
    </recommendedName>
</protein>
<dbReference type="AlphaFoldDB" id="A0A9W4U3I8"/>
<name>A0A9W4U3I8_9PLEO</name>
<dbReference type="SUPFAM" id="SSF54909">
    <property type="entry name" value="Dimeric alpha+beta barrel"/>
    <property type="match status" value="1"/>
</dbReference>